<feature type="binding site" evidence="7 8">
    <location>
        <position position="52"/>
    </location>
    <ligand>
        <name>S-adenosyl-L-methionine</name>
        <dbReference type="ChEBI" id="CHEBI:59789"/>
    </ligand>
</feature>
<comment type="similarity">
    <text evidence="7">Belongs to the class I-like SAM-binding methyltransferase superfamily. rRNA adenine N(6)-methyltransferase family. RsmA subfamily.</text>
</comment>
<dbReference type="Proteomes" id="UP000664835">
    <property type="component" value="Unassembled WGS sequence"/>
</dbReference>
<gene>
    <name evidence="7 11" type="primary">rsmA</name>
    <name evidence="7" type="synonym">ksgA</name>
    <name evidence="11" type="ORF">J3998_01425</name>
</gene>
<keyword evidence="1 7" id="KW-0963">Cytoplasm</keyword>
<name>A0ABS3Q1N2_9GAMM</name>
<dbReference type="InterPro" id="IPR029063">
    <property type="entry name" value="SAM-dependent_MTases_sf"/>
</dbReference>
<comment type="caution">
    <text evidence="11">The sequence shown here is derived from an EMBL/GenBank/DDBJ whole genome shotgun (WGS) entry which is preliminary data.</text>
</comment>
<dbReference type="PROSITE" id="PS51689">
    <property type="entry name" value="SAM_RNA_A_N6_MT"/>
    <property type="match status" value="1"/>
</dbReference>
<comment type="function">
    <text evidence="7">Specifically dimethylates two adjacent adenosines (A1518 and A1519) in the loop of a conserved hairpin near the 3'-end of 16S rRNA in the 30S particle. May play a critical role in biogenesis of 30S subunits.</text>
</comment>
<dbReference type="PANTHER" id="PTHR11727">
    <property type="entry name" value="DIMETHYLADENOSINE TRANSFERASE"/>
    <property type="match status" value="1"/>
</dbReference>
<evidence type="ECO:0000256" key="9">
    <source>
        <dbReference type="SAM" id="MobiDB-lite"/>
    </source>
</evidence>
<evidence type="ECO:0000256" key="7">
    <source>
        <dbReference type="HAMAP-Rule" id="MF_00607"/>
    </source>
</evidence>
<dbReference type="Gene3D" id="3.40.50.150">
    <property type="entry name" value="Vaccinia Virus protein VP39"/>
    <property type="match status" value="1"/>
</dbReference>
<keyword evidence="6 7" id="KW-0694">RNA-binding</keyword>
<evidence type="ECO:0000313" key="12">
    <source>
        <dbReference type="Proteomes" id="UP000664835"/>
    </source>
</evidence>
<evidence type="ECO:0000256" key="1">
    <source>
        <dbReference type="ARBA" id="ARBA00022490"/>
    </source>
</evidence>
<dbReference type="PANTHER" id="PTHR11727:SF7">
    <property type="entry name" value="DIMETHYLADENOSINE TRANSFERASE-RELATED"/>
    <property type="match status" value="1"/>
</dbReference>
<evidence type="ECO:0000256" key="2">
    <source>
        <dbReference type="ARBA" id="ARBA00022552"/>
    </source>
</evidence>
<dbReference type="InterPro" id="IPR023165">
    <property type="entry name" value="rRNA_Ade_diMease-like_C"/>
</dbReference>
<feature type="binding site" evidence="7 8">
    <location>
        <position position="27"/>
    </location>
    <ligand>
        <name>S-adenosyl-L-methionine</name>
        <dbReference type="ChEBI" id="CHEBI:59789"/>
    </ligand>
</feature>
<organism evidence="11 12">
    <name type="scientific">Thiomicrorhabdus marina</name>
    <dbReference type="NCBI Taxonomy" id="2818442"/>
    <lineage>
        <taxon>Bacteria</taxon>
        <taxon>Pseudomonadati</taxon>
        <taxon>Pseudomonadota</taxon>
        <taxon>Gammaproteobacteria</taxon>
        <taxon>Thiotrichales</taxon>
        <taxon>Piscirickettsiaceae</taxon>
        <taxon>Thiomicrorhabdus</taxon>
    </lineage>
</organism>
<feature type="binding site" evidence="7 8">
    <location>
        <position position="25"/>
    </location>
    <ligand>
        <name>S-adenosyl-L-methionine</name>
        <dbReference type="ChEBI" id="CHEBI:59789"/>
    </ligand>
</feature>
<proteinExistence type="inferred from homology"/>
<dbReference type="HAMAP" id="MF_00607">
    <property type="entry name" value="16SrRNA_methyltr_A"/>
    <property type="match status" value="1"/>
</dbReference>
<feature type="binding site" evidence="7 8">
    <location>
        <position position="98"/>
    </location>
    <ligand>
        <name>S-adenosyl-L-methionine</name>
        <dbReference type="ChEBI" id="CHEBI:59789"/>
    </ligand>
</feature>
<evidence type="ECO:0000256" key="4">
    <source>
        <dbReference type="ARBA" id="ARBA00022679"/>
    </source>
</evidence>
<comment type="subcellular location">
    <subcellularLocation>
        <location evidence="7">Cytoplasm</location>
    </subcellularLocation>
</comment>
<evidence type="ECO:0000256" key="8">
    <source>
        <dbReference type="PROSITE-ProRule" id="PRU01026"/>
    </source>
</evidence>
<comment type="catalytic activity">
    <reaction evidence="7">
        <text>adenosine(1518)/adenosine(1519) in 16S rRNA + 4 S-adenosyl-L-methionine = N(6)-dimethyladenosine(1518)/N(6)-dimethyladenosine(1519) in 16S rRNA + 4 S-adenosyl-L-homocysteine + 4 H(+)</text>
        <dbReference type="Rhea" id="RHEA:19609"/>
        <dbReference type="Rhea" id="RHEA-COMP:10232"/>
        <dbReference type="Rhea" id="RHEA-COMP:10233"/>
        <dbReference type="ChEBI" id="CHEBI:15378"/>
        <dbReference type="ChEBI" id="CHEBI:57856"/>
        <dbReference type="ChEBI" id="CHEBI:59789"/>
        <dbReference type="ChEBI" id="CHEBI:74411"/>
        <dbReference type="ChEBI" id="CHEBI:74493"/>
        <dbReference type="EC" id="2.1.1.182"/>
    </reaction>
</comment>
<evidence type="ECO:0000313" key="11">
    <source>
        <dbReference type="EMBL" id="MBO1926222.1"/>
    </source>
</evidence>
<accession>A0ABS3Q1N2</accession>
<dbReference type="SMART" id="SM00650">
    <property type="entry name" value="rADc"/>
    <property type="match status" value="1"/>
</dbReference>
<evidence type="ECO:0000259" key="10">
    <source>
        <dbReference type="SMART" id="SM00650"/>
    </source>
</evidence>
<evidence type="ECO:0000256" key="5">
    <source>
        <dbReference type="ARBA" id="ARBA00022691"/>
    </source>
</evidence>
<dbReference type="Gene3D" id="1.10.8.100">
    <property type="entry name" value="Ribosomal RNA adenine dimethylase-like, domain 2"/>
    <property type="match status" value="1"/>
</dbReference>
<keyword evidence="3 7" id="KW-0489">Methyltransferase</keyword>
<evidence type="ECO:0000256" key="3">
    <source>
        <dbReference type="ARBA" id="ARBA00022603"/>
    </source>
</evidence>
<reference evidence="11 12" key="1">
    <citation type="submission" date="2021-03" db="EMBL/GenBank/DDBJ databases">
        <title>Thiomicrorhabdus sp.nov.,novel sulfur-oxidizing bacteria isolated from coastal sediment.</title>
        <authorList>
            <person name="Liu X."/>
        </authorList>
    </citation>
    <scope>NUCLEOTIDE SEQUENCE [LARGE SCALE GENOMIC DNA]</scope>
    <source>
        <strain evidence="11 12">6S2-11</strain>
    </source>
</reference>
<dbReference type="Pfam" id="PF00398">
    <property type="entry name" value="RrnaAD"/>
    <property type="match status" value="1"/>
</dbReference>
<dbReference type="InterPro" id="IPR011530">
    <property type="entry name" value="rRNA_adenine_dimethylase"/>
</dbReference>
<feature type="region of interest" description="Disordered" evidence="9">
    <location>
        <begin position="1"/>
        <end position="24"/>
    </location>
</feature>
<keyword evidence="12" id="KW-1185">Reference proteome</keyword>
<dbReference type="GO" id="GO:0052908">
    <property type="term" value="F:16S rRNA (adenine(1518)-N(6)/adenine(1519)-N(6))-dimethyltransferase activity"/>
    <property type="evidence" value="ECO:0007669"/>
    <property type="project" value="UniProtKB-EC"/>
</dbReference>
<feature type="binding site" evidence="7 8">
    <location>
        <position position="120"/>
    </location>
    <ligand>
        <name>S-adenosyl-L-methionine</name>
        <dbReference type="ChEBI" id="CHEBI:59789"/>
    </ligand>
</feature>
<keyword evidence="5 7" id="KW-0949">S-adenosyl-L-methionine</keyword>
<feature type="binding site" evidence="7 8">
    <location>
        <position position="73"/>
    </location>
    <ligand>
        <name>S-adenosyl-L-methionine</name>
        <dbReference type="ChEBI" id="CHEBI:59789"/>
    </ligand>
</feature>
<protein>
    <recommendedName>
        <fullName evidence="7">Ribosomal RNA small subunit methyltransferase A</fullName>
        <ecNumber evidence="7">2.1.1.182</ecNumber>
    </recommendedName>
    <alternativeName>
        <fullName evidence="7">16S rRNA (adenine(1518)-N(6)/adenine(1519)-N(6))-dimethyltransferase</fullName>
    </alternativeName>
    <alternativeName>
        <fullName evidence="7">16S rRNA dimethyladenosine transferase</fullName>
    </alternativeName>
    <alternativeName>
        <fullName evidence="7">16S rRNA dimethylase</fullName>
    </alternativeName>
    <alternativeName>
        <fullName evidence="7">S-adenosylmethionine-6-N', N'-adenosyl(rRNA) dimethyltransferase</fullName>
    </alternativeName>
</protein>
<feature type="compositionally biased region" description="Basic residues" evidence="9">
    <location>
        <begin position="1"/>
        <end position="21"/>
    </location>
</feature>
<keyword evidence="2 7" id="KW-0698">rRNA processing</keyword>
<dbReference type="SUPFAM" id="SSF53335">
    <property type="entry name" value="S-adenosyl-L-methionine-dependent methyltransferases"/>
    <property type="match status" value="1"/>
</dbReference>
<dbReference type="InterPro" id="IPR001737">
    <property type="entry name" value="KsgA/Erm"/>
</dbReference>
<sequence length="277" mass="31677">MRNTRSGKRRPQSSGHQHKKQFGQNFLNNNQIIDRIVASIRPQADDHMIEIGPGEAALTDPIIRVVKHLDIIEIDNDLIAPLKIKFATLPAFHLHHTDALKFDYAQLLQAEDEQLRVVGNLPYNISSPLMFHLLKFAANITDMHFMLQKEVVERICAQPGGKQFGRLSVMMQYYCKTEYLFDVGPENFTPPPKVDSAIVRLLPYKQKPVIADDEALFEKFVKQCFTLKRKTLRNNLKGWLDSEQIEACGISPSARSETLQVADFVKLCNFYQQHSEA</sequence>
<dbReference type="InterPro" id="IPR020598">
    <property type="entry name" value="rRNA_Ade_methylase_Trfase_N"/>
</dbReference>
<keyword evidence="4 7" id="KW-0808">Transferase</keyword>
<dbReference type="NCBIfam" id="TIGR00755">
    <property type="entry name" value="ksgA"/>
    <property type="match status" value="1"/>
</dbReference>
<feature type="domain" description="Ribosomal RNA adenine methylase transferase N-terminal" evidence="10">
    <location>
        <begin position="32"/>
        <end position="205"/>
    </location>
</feature>
<dbReference type="EC" id="2.1.1.182" evidence="7"/>
<dbReference type="EMBL" id="JAGETV010000002">
    <property type="protein sequence ID" value="MBO1926222.1"/>
    <property type="molecule type" value="Genomic_DNA"/>
</dbReference>
<evidence type="ECO:0000256" key="6">
    <source>
        <dbReference type="ARBA" id="ARBA00022884"/>
    </source>
</evidence>